<keyword evidence="9" id="KW-0238">DNA-binding</keyword>
<evidence type="ECO:0000256" key="9">
    <source>
        <dbReference type="ARBA" id="ARBA00023125"/>
    </source>
</evidence>
<keyword evidence="6 12" id="KW-0812">Transmembrane</keyword>
<keyword evidence="11" id="KW-0804">Transcription</keyword>
<evidence type="ECO:0000256" key="8">
    <source>
        <dbReference type="ARBA" id="ARBA00023015"/>
    </source>
</evidence>
<dbReference type="GO" id="GO:0000976">
    <property type="term" value="F:transcription cis-regulatory region binding"/>
    <property type="evidence" value="ECO:0007669"/>
    <property type="project" value="TreeGrafter"/>
</dbReference>
<evidence type="ECO:0000256" key="6">
    <source>
        <dbReference type="ARBA" id="ARBA00022692"/>
    </source>
</evidence>
<dbReference type="CDD" id="cd06288">
    <property type="entry name" value="PBP1_sucrose_transcription_regulator"/>
    <property type="match status" value="1"/>
</dbReference>
<organism evidence="14 15">
    <name type="scientific">Beauveria bassiana D1-5</name>
    <dbReference type="NCBI Taxonomy" id="1245745"/>
    <lineage>
        <taxon>Eukaryota</taxon>
        <taxon>Fungi</taxon>
        <taxon>Dikarya</taxon>
        <taxon>Ascomycota</taxon>
        <taxon>Pezizomycotina</taxon>
        <taxon>Sordariomycetes</taxon>
        <taxon>Hypocreomycetidae</taxon>
        <taxon>Hypocreales</taxon>
        <taxon>Cordycipitaceae</taxon>
        <taxon>Beauveria</taxon>
    </lineage>
</organism>
<dbReference type="AlphaFoldDB" id="A0A0A2W1Q4"/>
<keyword evidence="2" id="KW-0813">Transport</keyword>
<dbReference type="SUPFAM" id="SSF47413">
    <property type="entry name" value="lambda repressor-like DNA-binding domains"/>
    <property type="match status" value="1"/>
</dbReference>
<dbReference type="Pfam" id="PF00532">
    <property type="entry name" value="Peripla_BP_1"/>
    <property type="match status" value="1"/>
</dbReference>
<evidence type="ECO:0000256" key="5">
    <source>
        <dbReference type="ARBA" id="ARBA00022597"/>
    </source>
</evidence>
<feature type="transmembrane region" description="Helical" evidence="12">
    <location>
        <begin position="21"/>
        <end position="43"/>
    </location>
</feature>
<evidence type="ECO:0000256" key="12">
    <source>
        <dbReference type="SAM" id="Phobius"/>
    </source>
</evidence>
<keyword evidence="4" id="KW-0678">Repressor</keyword>
<dbReference type="GO" id="GO:0005886">
    <property type="term" value="C:plasma membrane"/>
    <property type="evidence" value="ECO:0007669"/>
    <property type="project" value="UniProtKB-SubCell"/>
</dbReference>
<evidence type="ECO:0000256" key="11">
    <source>
        <dbReference type="ARBA" id="ARBA00023163"/>
    </source>
</evidence>
<evidence type="ECO:0000256" key="2">
    <source>
        <dbReference type="ARBA" id="ARBA00022448"/>
    </source>
</evidence>
<comment type="caution">
    <text evidence="14">The sequence shown here is derived from an EMBL/GenBank/DDBJ whole genome shotgun (WGS) entry which is preliminary data.</text>
</comment>
<keyword evidence="8" id="KW-0805">Transcription regulation</keyword>
<dbReference type="InterPro" id="IPR028082">
    <property type="entry name" value="Peripla_BP_I"/>
</dbReference>
<accession>A0A0A2W1Q4</accession>
<dbReference type="Pfam" id="PF00356">
    <property type="entry name" value="LacI"/>
    <property type="match status" value="1"/>
</dbReference>
<dbReference type="Gene3D" id="3.40.50.2300">
    <property type="match status" value="2"/>
</dbReference>
<evidence type="ECO:0000256" key="3">
    <source>
        <dbReference type="ARBA" id="ARBA00022475"/>
    </source>
</evidence>
<name>A0A0A2W1Q4_BEABA</name>
<dbReference type="InterPro" id="IPR003352">
    <property type="entry name" value="PTS_EIIC"/>
</dbReference>
<evidence type="ECO:0000256" key="7">
    <source>
        <dbReference type="ARBA" id="ARBA00022989"/>
    </source>
</evidence>
<dbReference type="Pfam" id="PF02378">
    <property type="entry name" value="PTS_EIIC"/>
    <property type="match status" value="1"/>
</dbReference>
<feature type="transmembrane region" description="Helical" evidence="12">
    <location>
        <begin position="89"/>
        <end position="112"/>
    </location>
</feature>
<feature type="transmembrane region" description="Helical" evidence="12">
    <location>
        <begin position="49"/>
        <end position="69"/>
    </location>
</feature>
<dbReference type="SUPFAM" id="SSF53822">
    <property type="entry name" value="Periplasmic binding protein-like I"/>
    <property type="match status" value="1"/>
</dbReference>
<dbReference type="GO" id="GO:0003700">
    <property type="term" value="F:DNA-binding transcription factor activity"/>
    <property type="evidence" value="ECO:0007669"/>
    <property type="project" value="TreeGrafter"/>
</dbReference>
<keyword evidence="3" id="KW-1003">Cell membrane</keyword>
<dbReference type="InterPro" id="IPR010982">
    <property type="entry name" value="Lambda_DNA-bd_dom_sf"/>
</dbReference>
<feature type="domain" description="HTH lacI-type" evidence="13">
    <location>
        <begin position="115"/>
        <end position="161"/>
    </location>
</feature>
<comment type="subcellular location">
    <subcellularLocation>
        <location evidence="1">Cell membrane</location>
        <topology evidence="1">Multi-pass membrane protein</topology>
    </subcellularLocation>
</comment>
<dbReference type="Proteomes" id="UP000030106">
    <property type="component" value="Unassembled WGS sequence"/>
</dbReference>
<reference evidence="14 15" key="1">
    <citation type="submission" date="2012-10" db="EMBL/GenBank/DDBJ databases">
        <title>Genome sequencing and analysis of entomopathogenic fungi Beauveria bassiana D1-5.</title>
        <authorList>
            <person name="Li Q."/>
            <person name="Wang L."/>
            <person name="Zhang Z."/>
            <person name="Wang Q."/>
            <person name="Ren J."/>
            <person name="Wang M."/>
            <person name="Xu W."/>
            <person name="Wang J."/>
            <person name="Lu Y."/>
            <person name="Du Q."/>
            <person name="Sun Z."/>
        </authorList>
    </citation>
    <scope>NUCLEOTIDE SEQUENCE [LARGE SCALE GENOMIC DNA]</scope>
    <source>
        <strain evidence="14 15">D1-5</strain>
    </source>
</reference>
<evidence type="ECO:0000259" key="13">
    <source>
        <dbReference type="PROSITE" id="PS50932"/>
    </source>
</evidence>
<dbReference type="GO" id="GO:0009401">
    <property type="term" value="P:phosphoenolpyruvate-dependent sugar phosphotransferase system"/>
    <property type="evidence" value="ECO:0007669"/>
    <property type="project" value="InterPro"/>
</dbReference>
<dbReference type="CDD" id="cd01392">
    <property type="entry name" value="HTH_LacI"/>
    <property type="match status" value="1"/>
</dbReference>
<dbReference type="SMART" id="SM00354">
    <property type="entry name" value="HTH_LACI"/>
    <property type="match status" value="1"/>
</dbReference>
<dbReference type="GO" id="GO:0008982">
    <property type="term" value="F:protein-N(PI)-phosphohistidine-sugar phosphotransferase activity"/>
    <property type="evidence" value="ECO:0007669"/>
    <property type="project" value="InterPro"/>
</dbReference>
<dbReference type="HOGENOM" id="CLU_037628_6_1_1"/>
<sequence>MAIAGATFAIWRQSKSKSDRSVVLSAGISALLGITEPALFGVLTRYKKAFIAATIASSVASAFIAFFGVRLYGYILSSIFSLPAYIGPYFIFALLGVALALGLSFVLTTVLVPTLAGVSLMTVSRVINQAEHVSPATRERVQRAIDELNYVPDYSARKIRSKGVKASTIGILALDTATTPYSVEILLAIEQTARERGWNSFLINILSAGDAERAVNQLLAQRPDGIIFTTMGLRHVELPAVLNTHRVVLANCISDDADLPSYIPDDFNGQYHATRYLIERGYRRPLCLWLPEEALASGSRRDGFEQAWREAGLDVDAVLQYHMQWGDSHYPVLAGLVLAHCQQGKADFDVLVCGNDRIAFVAWQTLLAQGVAIPEQVAVLGFDNQVGIGDLFLPPLTTVQLPHDAIGRQAALHLIDGLESRGIQRLPCPLVKRVSL</sequence>
<proteinExistence type="predicted"/>
<evidence type="ECO:0000256" key="10">
    <source>
        <dbReference type="ARBA" id="ARBA00023136"/>
    </source>
</evidence>
<dbReference type="PANTHER" id="PTHR30146:SF151">
    <property type="entry name" value="HTH-TYPE TRANSCRIPTIONAL REPRESSOR CYTR"/>
    <property type="match status" value="1"/>
</dbReference>
<keyword evidence="10 12" id="KW-0472">Membrane</keyword>
<dbReference type="Gene3D" id="1.10.260.40">
    <property type="entry name" value="lambda repressor-like DNA-binding domains"/>
    <property type="match status" value="1"/>
</dbReference>
<evidence type="ECO:0000313" key="14">
    <source>
        <dbReference type="EMBL" id="KGQ13818.1"/>
    </source>
</evidence>
<evidence type="ECO:0000256" key="4">
    <source>
        <dbReference type="ARBA" id="ARBA00022491"/>
    </source>
</evidence>
<dbReference type="EMBL" id="ANFO01000023">
    <property type="protein sequence ID" value="KGQ13818.1"/>
    <property type="molecule type" value="Genomic_DNA"/>
</dbReference>
<keyword evidence="7 12" id="KW-1133">Transmembrane helix</keyword>
<evidence type="ECO:0000313" key="15">
    <source>
        <dbReference type="Proteomes" id="UP000030106"/>
    </source>
</evidence>
<dbReference type="InterPro" id="IPR001761">
    <property type="entry name" value="Peripla_BP/Lac1_sug-bd_dom"/>
</dbReference>
<keyword evidence="5" id="KW-0762">Sugar transport</keyword>
<dbReference type="InterPro" id="IPR000843">
    <property type="entry name" value="HTH_LacI"/>
</dbReference>
<protein>
    <submittedName>
        <fullName evidence="14">Sucrose operon repressor</fullName>
    </submittedName>
</protein>
<evidence type="ECO:0000256" key="1">
    <source>
        <dbReference type="ARBA" id="ARBA00004651"/>
    </source>
</evidence>
<dbReference type="PANTHER" id="PTHR30146">
    <property type="entry name" value="LACI-RELATED TRANSCRIPTIONAL REPRESSOR"/>
    <property type="match status" value="1"/>
</dbReference>
<dbReference type="PROSITE" id="PS50932">
    <property type="entry name" value="HTH_LACI_2"/>
    <property type="match status" value="1"/>
</dbReference>
<gene>
    <name evidence="14" type="ORF">BBAD15_g299</name>
</gene>